<feature type="domain" description="Peptidase C83" evidence="5">
    <location>
        <begin position="98"/>
        <end position="316"/>
    </location>
</feature>
<keyword evidence="7" id="KW-1185">Reference proteome</keyword>
<dbReference type="SUPFAM" id="SSF54001">
    <property type="entry name" value="Cysteine proteinases"/>
    <property type="match status" value="1"/>
</dbReference>
<dbReference type="InterPro" id="IPR040409">
    <property type="entry name" value="PCS-like"/>
</dbReference>
<accession>A0A9N9A885</accession>
<proteinExistence type="predicted"/>
<reference evidence="6" key="1">
    <citation type="submission" date="2021-06" db="EMBL/GenBank/DDBJ databases">
        <authorList>
            <person name="Kallberg Y."/>
            <person name="Tangrot J."/>
            <person name="Rosling A."/>
        </authorList>
    </citation>
    <scope>NUCLEOTIDE SEQUENCE</scope>
    <source>
        <strain evidence="6">IA702</strain>
    </source>
</reference>
<sequence length="509" mass="57850">MLYRLRSVINKTRIGRFNRNYSTLGSRHFFDSRQRKTSLDRNTLGKQTLFEKNIMNESYTAVTTERGVIESPPPLSYLKIKPNPSSSTTDSTDASVVKPKQYFQGRELPSFLISLTSKEGKELIKESLNQGYAEGFFDLSSCFSHQMEPAYCALSSLAIVLNALQVQGAPVWKGPWRWWYDELLNCCQDIEKVKQTGITFSQFACLAKCHCEVHAKRADQVTKEEFLNDLKYVNSTPGVYMVISFSRAALSQTGDGHFSPIGAYLPEKNMALVLDTARFKYPSYFASVDLLYESMFPVDKVTQQPRGYFLLSQPSDSRKDFMCNMDCDASALQTSWSALEKALCEDIPKRILNEKPQSMEELATVVMNSPFITSLQHAIDIDCGNGIGETERVSREQYISAIIKETTLSPIYPAIRKALQEVPQEQHRKFSDYEVAFATLFLLAIPSSLYENLQPELLAKFDAYRDRTQMSPVLRKEVERMGEEIKELVVNFCTCGVAEKILKKPCERK</sequence>
<dbReference type="PANTHER" id="PTHR33447">
    <property type="entry name" value="GLUTATHIONE GAMMA-GLUTAMYLCYSTEINYLTRANSFERASE"/>
    <property type="match status" value="1"/>
</dbReference>
<dbReference type="Pfam" id="PF05023">
    <property type="entry name" value="Phytochelatin"/>
    <property type="match status" value="1"/>
</dbReference>
<evidence type="ECO:0000259" key="5">
    <source>
        <dbReference type="PROSITE" id="PS51443"/>
    </source>
</evidence>
<comment type="caution">
    <text evidence="6">The sequence shown here is derived from an EMBL/GenBank/DDBJ whole genome shotgun (WGS) entry which is preliminary data.</text>
</comment>
<dbReference type="Proteomes" id="UP000789572">
    <property type="component" value="Unassembled WGS sequence"/>
</dbReference>
<dbReference type="InterPro" id="IPR007719">
    <property type="entry name" value="PCS_N"/>
</dbReference>
<keyword evidence="3" id="KW-0808">Transferase</keyword>
<dbReference type="GO" id="GO:0010038">
    <property type="term" value="P:response to metal ion"/>
    <property type="evidence" value="ECO:0007669"/>
    <property type="project" value="InterPro"/>
</dbReference>
<keyword evidence="4" id="KW-0479">Metal-binding</keyword>
<evidence type="ECO:0000256" key="4">
    <source>
        <dbReference type="ARBA" id="ARBA00022723"/>
    </source>
</evidence>
<dbReference type="GO" id="GO:0046938">
    <property type="term" value="P:phytochelatin biosynthetic process"/>
    <property type="evidence" value="ECO:0007669"/>
    <property type="project" value="InterPro"/>
</dbReference>
<protein>
    <recommendedName>
        <fullName evidence="1">glutathione gamma-glutamylcysteinyltransferase</fullName>
        <ecNumber evidence="1">2.3.2.15</ecNumber>
    </recommendedName>
</protein>
<evidence type="ECO:0000256" key="3">
    <source>
        <dbReference type="ARBA" id="ARBA00022679"/>
    </source>
</evidence>
<dbReference type="InterPro" id="IPR038765">
    <property type="entry name" value="Papain-like_cys_pep_sf"/>
</dbReference>
<dbReference type="EC" id="2.3.2.15" evidence="1"/>
<name>A0A9N9A885_9GLOM</name>
<dbReference type="GO" id="GO:0016756">
    <property type="term" value="F:glutathione gamma-glutamylcysteinyltransferase activity"/>
    <property type="evidence" value="ECO:0007669"/>
    <property type="project" value="UniProtKB-EC"/>
</dbReference>
<dbReference type="OrthoDB" id="448954at2759"/>
<keyword evidence="2" id="KW-0104">Cadmium</keyword>
<dbReference type="FunFam" id="3.90.70.30:FF:000001">
    <property type="entry name" value="Glutathione gamma-glutamylcysteinyltransferase 1"/>
    <property type="match status" value="1"/>
</dbReference>
<dbReference type="PROSITE" id="PS51443">
    <property type="entry name" value="PCS"/>
    <property type="match status" value="1"/>
</dbReference>
<evidence type="ECO:0000256" key="2">
    <source>
        <dbReference type="ARBA" id="ARBA00022539"/>
    </source>
</evidence>
<dbReference type="GO" id="GO:0046872">
    <property type="term" value="F:metal ion binding"/>
    <property type="evidence" value="ECO:0007669"/>
    <property type="project" value="UniProtKB-KW"/>
</dbReference>
<evidence type="ECO:0000313" key="6">
    <source>
        <dbReference type="EMBL" id="CAG8520495.1"/>
    </source>
</evidence>
<dbReference type="EMBL" id="CAJVPJ010000397">
    <property type="protein sequence ID" value="CAG8520495.1"/>
    <property type="molecule type" value="Genomic_DNA"/>
</dbReference>
<dbReference type="Gene3D" id="3.90.70.30">
    <property type="entry name" value="Phytochelatin synthase, N-terminal domain"/>
    <property type="match status" value="1"/>
</dbReference>
<evidence type="ECO:0000313" key="7">
    <source>
        <dbReference type="Proteomes" id="UP000789572"/>
    </source>
</evidence>
<dbReference type="AlphaFoldDB" id="A0A9N9A885"/>
<organism evidence="6 7">
    <name type="scientific">Paraglomus occultum</name>
    <dbReference type="NCBI Taxonomy" id="144539"/>
    <lineage>
        <taxon>Eukaryota</taxon>
        <taxon>Fungi</taxon>
        <taxon>Fungi incertae sedis</taxon>
        <taxon>Mucoromycota</taxon>
        <taxon>Glomeromycotina</taxon>
        <taxon>Glomeromycetes</taxon>
        <taxon>Paraglomerales</taxon>
        <taxon>Paraglomeraceae</taxon>
        <taxon>Paraglomus</taxon>
    </lineage>
</organism>
<gene>
    <name evidence="6" type="ORF">POCULU_LOCUS3546</name>
</gene>
<evidence type="ECO:0000256" key="1">
    <source>
        <dbReference type="ARBA" id="ARBA00012468"/>
    </source>
</evidence>
<dbReference type="InterPro" id="IPR038156">
    <property type="entry name" value="PCS_N_sf"/>
</dbReference>